<evidence type="ECO:0000313" key="2">
    <source>
        <dbReference type="EMBL" id="KAJ9560470.1"/>
    </source>
</evidence>
<dbReference type="AlphaFoldDB" id="A0AA38TT38"/>
<protein>
    <recommendedName>
        <fullName evidence="1">Reverse transcriptase zinc-binding domain-containing protein</fullName>
    </recommendedName>
</protein>
<dbReference type="PANTHER" id="PTHR36617:SF16">
    <property type="entry name" value="OS04G0516500 PROTEIN"/>
    <property type="match status" value="1"/>
</dbReference>
<evidence type="ECO:0000259" key="1">
    <source>
        <dbReference type="Pfam" id="PF13966"/>
    </source>
</evidence>
<feature type="domain" description="Reverse transcriptase zinc-binding" evidence="1">
    <location>
        <begin position="207"/>
        <end position="295"/>
    </location>
</feature>
<reference evidence="2" key="1">
    <citation type="submission" date="2023-03" db="EMBL/GenBank/DDBJ databases">
        <title>Chromosome-scale reference genome and RAD-based genetic map of yellow starthistle (Centaurea solstitialis) reveal putative structural variation and QTLs associated with invader traits.</title>
        <authorList>
            <person name="Reatini B."/>
            <person name="Cang F.A."/>
            <person name="Jiang Q."/>
            <person name="Mckibben M.T.W."/>
            <person name="Barker M.S."/>
            <person name="Rieseberg L.H."/>
            <person name="Dlugosch K.M."/>
        </authorList>
    </citation>
    <scope>NUCLEOTIDE SEQUENCE</scope>
    <source>
        <strain evidence="2">CAN-66</strain>
        <tissue evidence="2">Leaf</tissue>
    </source>
</reference>
<accession>A0AA38TT38</accession>
<feature type="non-terminal residue" evidence="2">
    <location>
        <position position="1"/>
    </location>
</feature>
<gene>
    <name evidence="2" type="ORF">OSB04_005630</name>
</gene>
<name>A0AA38TT38_9ASTR</name>
<evidence type="ECO:0000313" key="3">
    <source>
        <dbReference type="Proteomes" id="UP001172457"/>
    </source>
</evidence>
<organism evidence="2 3">
    <name type="scientific">Centaurea solstitialis</name>
    <name type="common">yellow star-thistle</name>
    <dbReference type="NCBI Taxonomy" id="347529"/>
    <lineage>
        <taxon>Eukaryota</taxon>
        <taxon>Viridiplantae</taxon>
        <taxon>Streptophyta</taxon>
        <taxon>Embryophyta</taxon>
        <taxon>Tracheophyta</taxon>
        <taxon>Spermatophyta</taxon>
        <taxon>Magnoliopsida</taxon>
        <taxon>eudicotyledons</taxon>
        <taxon>Gunneridae</taxon>
        <taxon>Pentapetalae</taxon>
        <taxon>asterids</taxon>
        <taxon>campanulids</taxon>
        <taxon>Asterales</taxon>
        <taxon>Asteraceae</taxon>
        <taxon>Carduoideae</taxon>
        <taxon>Cardueae</taxon>
        <taxon>Centaureinae</taxon>
        <taxon>Centaurea</taxon>
    </lineage>
</organism>
<sequence>MKAFDKNKEVSRRGIAWFKWDKVLESFKRGGLNVGSIKDLNRGLIGKWWWIFHTEPESLWRAVIVSIYGRDGGLSGRGSWGLGPVWSSLIKCGRESGELGFSFLDSFGIELGNGNDISFWEDRWLPIGRLKESFGRLYALETNKGVKVGDRGEFRNGAWCWRWDWRRDPRGRELGELNSLCGELKGVAPRMGERDRVRWFLDPQVGFSVKKLRNLIEESRSPGGNNLVLETEWPKSVPKKVNIFVWRLRLGRIPTRSVLDKMGIDLDSFLCPRCGEQIEDLEHALFKCEKVKPLWELVSVTPKNLKSLFIAKVTNRTAAWELFERLTKMDFGGLEPRVPHLVGQKQVCVSKRKASIVENFTEFQLKIFEWITRRDPELKMEMAVWLNDPFD</sequence>
<keyword evidence="3" id="KW-1185">Reference proteome</keyword>
<dbReference type="PANTHER" id="PTHR36617">
    <property type="entry name" value="PROTEIN, PUTATIVE-RELATED"/>
    <property type="match status" value="1"/>
</dbReference>
<dbReference type="Pfam" id="PF13966">
    <property type="entry name" value="zf-RVT"/>
    <property type="match status" value="1"/>
</dbReference>
<comment type="caution">
    <text evidence="2">The sequence shown here is derived from an EMBL/GenBank/DDBJ whole genome shotgun (WGS) entry which is preliminary data.</text>
</comment>
<dbReference type="EMBL" id="JARYMX010000002">
    <property type="protein sequence ID" value="KAJ9560470.1"/>
    <property type="molecule type" value="Genomic_DNA"/>
</dbReference>
<dbReference type="InterPro" id="IPR026960">
    <property type="entry name" value="RVT-Znf"/>
</dbReference>
<proteinExistence type="predicted"/>
<dbReference type="Proteomes" id="UP001172457">
    <property type="component" value="Chromosome 2"/>
</dbReference>